<organism evidence="1 2">
    <name type="scientific">Chromobacterium subtsugae</name>
    <dbReference type="NCBI Taxonomy" id="251747"/>
    <lineage>
        <taxon>Bacteria</taxon>
        <taxon>Pseudomonadati</taxon>
        <taxon>Pseudomonadota</taxon>
        <taxon>Betaproteobacteria</taxon>
        <taxon>Neisseriales</taxon>
        <taxon>Chromobacteriaceae</taxon>
        <taxon>Chromobacterium</taxon>
    </lineage>
</organism>
<dbReference type="Pfam" id="PF09601">
    <property type="entry name" value="DUF2459"/>
    <property type="match status" value="1"/>
</dbReference>
<dbReference type="RefSeq" id="WP_043572513.1">
    <property type="nucleotide sequence ID" value="NZ_CP142381.1"/>
</dbReference>
<dbReference type="EMBL" id="JAHDTB010000048">
    <property type="protein sequence ID" value="MBW8290368.1"/>
    <property type="molecule type" value="Genomic_DNA"/>
</dbReference>
<reference evidence="1 2" key="1">
    <citation type="submission" date="2021-05" db="EMBL/GenBank/DDBJ databases">
        <title>Draft Whole Genome Sequencing Of Biosensor Chromobacterium violaceum Strain CV026 Reveals A Regulatory RNA In Chromobacterium violaceum Phenotype Regulatory Network.</title>
        <authorList>
            <person name="Hong K.W."/>
            <person name="Chan K.G."/>
            <person name="Chang C.-Y."/>
        </authorList>
    </citation>
    <scope>NUCLEOTIDE SEQUENCE [LARGE SCALE GENOMIC DNA]</scope>
    <source>
        <strain evidence="1 2">ATCC 31532</strain>
    </source>
</reference>
<dbReference type="Proteomes" id="UP000711178">
    <property type="component" value="Unassembled WGS sequence"/>
</dbReference>
<proteinExistence type="predicted"/>
<keyword evidence="2" id="KW-1185">Reference proteome</keyword>
<gene>
    <name evidence="1" type="ORF">KIF53_22275</name>
</gene>
<evidence type="ECO:0000313" key="1">
    <source>
        <dbReference type="EMBL" id="MBW8290368.1"/>
    </source>
</evidence>
<dbReference type="NCBIfam" id="TIGR02117">
    <property type="entry name" value="chp_urease_rgn"/>
    <property type="match status" value="1"/>
</dbReference>
<dbReference type="InterPro" id="IPR011727">
    <property type="entry name" value="CHP02117"/>
</dbReference>
<name>A0ABS7FM32_9NEIS</name>
<dbReference type="GeneID" id="89685886"/>
<comment type="caution">
    <text evidence="1">The sequence shown here is derived from an EMBL/GenBank/DDBJ whole genome shotgun (WGS) entry which is preliminary data.</text>
</comment>
<sequence>MPLRRLAIRALAGLLALPALYLLAALLAGLLPVNKGWQAPADGIAVYLQDSNGVHTSLALPVQTPQQDWNALFSPRQTQRPELSAAQPYLAIGWGSRTFFLRTRSWADLTAGNAIAALASDASVLHVEYLPKPAEDADTRKILLTPGQYAKLAAFIRQSAAAGADGKPLWLANERYDGNDAFYQAHGRYTPFVTCNQWTRNALAAAGVRTALWSPFTRPLFWRLHG</sequence>
<evidence type="ECO:0000313" key="2">
    <source>
        <dbReference type="Proteomes" id="UP000711178"/>
    </source>
</evidence>
<protein>
    <submittedName>
        <fullName evidence="1">TIGR02117 family protein</fullName>
    </submittedName>
</protein>
<accession>A0ABS7FM32</accession>